<dbReference type="SUPFAM" id="SSF49899">
    <property type="entry name" value="Concanavalin A-like lectins/glucanases"/>
    <property type="match status" value="1"/>
</dbReference>
<gene>
    <name evidence="1" type="ORF">C8D77_11195</name>
</gene>
<dbReference type="Gene3D" id="2.60.120.200">
    <property type="match status" value="1"/>
</dbReference>
<comment type="caution">
    <text evidence="1">The sequence shown here is derived from an EMBL/GenBank/DDBJ whole genome shotgun (WGS) entry which is preliminary data.</text>
</comment>
<accession>A0A8E3B2R1</accession>
<protein>
    <submittedName>
        <fullName evidence="1">Uncharacterized protein</fullName>
    </submittedName>
</protein>
<dbReference type="Proteomes" id="UP000245631">
    <property type="component" value="Unassembled WGS sequence"/>
</dbReference>
<reference evidence="1 2" key="1">
    <citation type="submission" date="2018-05" db="EMBL/GenBank/DDBJ databases">
        <title>Genomic Encyclopedia of Type Strains, Phase IV (KMG-IV): sequencing the most valuable type-strain genomes for metagenomic binning, comparative biology and taxonomic classification.</title>
        <authorList>
            <person name="Goeker M."/>
        </authorList>
    </citation>
    <scope>NUCLEOTIDE SEQUENCE [LARGE SCALE GENOMIC DNA]</scope>
    <source>
        <strain evidence="1 2">DSM 2626</strain>
    </source>
</reference>
<organism evidence="1 2">
    <name type="scientific">Rhizobium loti</name>
    <name type="common">Mesorhizobium loti</name>
    <dbReference type="NCBI Taxonomy" id="381"/>
    <lineage>
        <taxon>Bacteria</taxon>
        <taxon>Pseudomonadati</taxon>
        <taxon>Pseudomonadota</taxon>
        <taxon>Alphaproteobacteria</taxon>
        <taxon>Hyphomicrobiales</taxon>
        <taxon>Phyllobacteriaceae</taxon>
        <taxon>Mesorhizobium</taxon>
    </lineage>
</organism>
<evidence type="ECO:0000313" key="1">
    <source>
        <dbReference type="EMBL" id="PWJ88373.1"/>
    </source>
</evidence>
<dbReference type="InterPro" id="IPR013320">
    <property type="entry name" value="ConA-like_dom_sf"/>
</dbReference>
<dbReference type="AlphaFoldDB" id="A0A8E3B2R1"/>
<proteinExistence type="predicted"/>
<dbReference type="RefSeq" id="WP_146211819.1">
    <property type="nucleotide sequence ID" value="NZ_QGGH01000011.1"/>
</dbReference>
<sequence>MSGFSLAPAFGLGLASAPNVGGGGAPYVAQAVAFDPSTQLVNAAATAADTGLLSFSIWFKTPTLPVGEQYWFGVTQEDASTTPAVSFPSNGPGAQEVSVYSYSADLTYGYQAGNQFSTIEGAWHHMLFSGDMADPQAQQYLDDVAQRDLDPDFVLHSGFLPGGVMTINGRKWIFGGFDDPISFPREVAIEFADVWIAFGTSLLDGDGNIPEATRRKFIDADGKPADPSGFPAGSVLFTGNAAAFASNQGSAGAFAVTGSLTNASTSPSD</sequence>
<dbReference type="EMBL" id="QGGH01000011">
    <property type="protein sequence ID" value="PWJ88373.1"/>
    <property type="molecule type" value="Genomic_DNA"/>
</dbReference>
<dbReference type="GeneID" id="61054870"/>
<name>A0A8E3B2R1_RHILI</name>
<evidence type="ECO:0000313" key="2">
    <source>
        <dbReference type="Proteomes" id="UP000245631"/>
    </source>
</evidence>